<keyword evidence="6" id="KW-0238">DNA-binding</keyword>
<dbReference type="SMART" id="SM00487">
    <property type="entry name" value="DEXDc"/>
    <property type="match status" value="1"/>
</dbReference>
<evidence type="ECO:0000313" key="13">
    <source>
        <dbReference type="Proteomes" id="UP001596024"/>
    </source>
</evidence>
<feature type="domain" description="Helicase C-terminal" evidence="11">
    <location>
        <begin position="256"/>
        <end position="406"/>
    </location>
</feature>
<keyword evidence="1" id="KW-0547">Nucleotide-binding</keyword>
<evidence type="ECO:0000256" key="5">
    <source>
        <dbReference type="ARBA" id="ARBA00022840"/>
    </source>
</evidence>
<dbReference type="PROSITE" id="PS51192">
    <property type="entry name" value="HELICASE_ATP_BIND_1"/>
    <property type="match status" value="1"/>
</dbReference>
<organism evidence="12 13">
    <name type="scientific">Glycocaulis abyssi</name>
    <dbReference type="NCBI Taxonomy" id="1433403"/>
    <lineage>
        <taxon>Bacteria</taxon>
        <taxon>Pseudomonadati</taxon>
        <taxon>Pseudomonadota</taxon>
        <taxon>Alphaproteobacteria</taxon>
        <taxon>Maricaulales</taxon>
        <taxon>Maricaulaceae</taxon>
        <taxon>Glycocaulis</taxon>
    </lineage>
</organism>
<keyword evidence="12" id="KW-0436">Ligase</keyword>
<sequence>MDSASPTPTLPPLFARWFASRGWQPRAHQLAMLEAAKAGEDVLLTAPTGGGKTLGGFLPSLIELADIVEGAGKDRPHALHTLYISPLKALSQDVARNLMVPVEEMGLKLRIETRTGDTPQSKRARQRAAPPDILLTTPEQLALFVAQENGAAFFADLKAVIVDEVHALAPQKRGDLLALGLAAISHYAPAARRVGLSATVKDVEGHARWLSRDPQSPVLTTRIVRGAAGAEAEVSILTPDARIPWAGHMGHHAMEGVYALLKTARTALVFVNTRSQAEFAFQQLWRINEDNLAIALHHGSLSVEQRRKVEGAMAAGKLHAVVCTSTLDLGIDWGDVDLVVQLGAPKGTSRLIQRLGRANHRLDEVSRAVLVPTNRFEHLECLSARDAVAEHALDGEPLKSGALDVLAQHVMGRACGDPFEADTLYAEVCRAAPFADLPRETFDRVLAFVATGGYALGSYDRFCRIVKGRDGLWRARNRNVAQRHRLNIGTIVESPMLDVRVVSARSGAKSLRAAGPRLGQLEEWFADQLSPGDTFLFAGQVLRFEGTSQTDLFVSRASGEDPKVPSWQGGKFPLSTYLAARVRKLVSEPEQWPKLPDQVREWLEMQQLRSRLPQADRLLVETFPRAGKHYLVCYPFEGRLAHATLGVLLTRRLERLGLKPLGYVANEYALSVWALEDMAGVDFAALFSADLMGDDLDAWLNESVLMQRTFRHCALISGLIERRHPGLEKTGRQVSFSSDLIYNVLREHEPDHILLQAAWADAATGLLDIRRLSDRLAAIEGRIDAVALERISPLAVPVMLEIGREPVYGEAHEAILEAASEDLIEEAVRLD</sequence>
<protein>
    <submittedName>
        <fullName evidence="12">Ligase-associated DNA damage response DEXH box helicase</fullName>
    </submittedName>
</protein>
<dbReference type="Pfam" id="PF00270">
    <property type="entry name" value="DEAD"/>
    <property type="match status" value="1"/>
</dbReference>
<evidence type="ECO:0000256" key="7">
    <source>
        <dbReference type="ARBA" id="ARBA00023204"/>
    </source>
</evidence>
<gene>
    <name evidence="12" type="ORF">ACFPB0_07160</name>
</gene>
<evidence type="ECO:0000256" key="3">
    <source>
        <dbReference type="ARBA" id="ARBA00022801"/>
    </source>
</evidence>
<dbReference type="InterPro" id="IPR011545">
    <property type="entry name" value="DEAD/DEAH_box_helicase_dom"/>
</dbReference>
<dbReference type="GO" id="GO:0016874">
    <property type="term" value="F:ligase activity"/>
    <property type="evidence" value="ECO:0007669"/>
    <property type="project" value="UniProtKB-KW"/>
</dbReference>
<dbReference type="Pfam" id="PF19306">
    <property type="entry name" value="WHD_Lhr"/>
    <property type="match status" value="1"/>
</dbReference>
<keyword evidence="8" id="KW-0413">Isomerase</keyword>
<evidence type="ECO:0000313" key="12">
    <source>
        <dbReference type="EMBL" id="MFC4725063.1"/>
    </source>
</evidence>
<dbReference type="InterPro" id="IPR026362">
    <property type="entry name" value="DEXH_lig_assoc"/>
</dbReference>
<dbReference type="SUPFAM" id="SSF52540">
    <property type="entry name" value="P-loop containing nucleoside triphosphate hydrolases"/>
    <property type="match status" value="1"/>
</dbReference>
<keyword evidence="2" id="KW-0227">DNA damage</keyword>
<evidence type="ECO:0000256" key="6">
    <source>
        <dbReference type="ARBA" id="ARBA00023125"/>
    </source>
</evidence>
<dbReference type="EMBL" id="JBHSGQ010000003">
    <property type="protein sequence ID" value="MFC4725063.1"/>
    <property type="molecule type" value="Genomic_DNA"/>
</dbReference>
<dbReference type="InterPro" id="IPR027417">
    <property type="entry name" value="P-loop_NTPase"/>
</dbReference>
<reference evidence="13" key="1">
    <citation type="journal article" date="2019" name="Int. J. Syst. Evol. Microbiol.">
        <title>The Global Catalogue of Microorganisms (GCM) 10K type strain sequencing project: providing services to taxonomists for standard genome sequencing and annotation.</title>
        <authorList>
            <consortium name="The Broad Institute Genomics Platform"/>
            <consortium name="The Broad Institute Genome Sequencing Center for Infectious Disease"/>
            <person name="Wu L."/>
            <person name="Ma J."/>
        </authorList>
    </citation>
    <scope>NUCLEOTIDE SEQUENCE [LARGE SCALE GENOMIC DNA]</scope>
    <source>
        <strain evidence="13">CCUG 62981</strain>
    </source>
</reference>
<evidence type="ECO:0000259" key="10">
    <source>
        <dbReference type="PROSITE" id="PS51192"/>
    </source>
</evidence>
<dbReference type="Proteomes" id="UP001596024">
    <property type="component" value="Unassembled WGS sequence"/>
</dbReference>
<feature type="domain" description="Helicase ATP-binding" evidence="10">
    <location>
        <begin position="33"/>
        <end position="218"/>
    </location>
</feature>
<dbReference type="SMART" id="SM00490">
    <property type="entry name" value="HELICc"/>
    <property type="match status" value="1"/>
</dbReference>
<comment type="caution">
    <text evidence="12">The sequence shown here is derived from an EMBL/GenBank/DDBJ whole genome shotgun (WGS) entry which is preliminary data.</text>
</comment>
<dbReference type="Pfam" id="PF08494">
    <property type="entry name" value="DEAD_assoc"/>
    <property type="match status" value="1"/>
</dbReference>
<keyword evidence="13" id="KW-1185">Reference proteome</keyword>
<dbReference type="PIRSF" id="PIRSF037307">
    <property type="entry name" value="Lhr-like_helic_prd"/>
    <property type="match status" value="1"/>
</dbReference>
<evidence type="ECO:0000256" key="4">
    <source>
        <dbReference type="ARBA" id="ARBA00022806"/>
    </source>
</evidence>
<keyword evidence="7" id="KW-0234">DNA repair</keyword>
<dbReference type="InterPro" id="IPR013701">
    <property type="entry name" value="Lhr-like_DEAD/DEAH_assoc"/>
</dbReference>
<dbReference type="InterPro" id="IPR052511">
    <property type="entry name" value="ATP-dep_Helicase"/>
</dbReference>
<dbReference type="PROSITE" id="PS51194">
    <property type="entry name" value="HELICASE_CTER"/>
    <property type="match status" value="1"/>
</dbReference>
<dbReference type="InterPro" id="IPR014001">
    <property type="entry name" value="Helicase_ATP-bd"/>
</dbReference>
<evidence type="ECO:0000259" key="11">
    <source>
        <dbReference type="PROSITE" id="PS51194"/>
    </source>
</evidence>
<dbReference type="InterPro" id="IPR017170">
    <property type="entry name" value="Lhr-like"/>
</dbReference>
<keyword evidence="4" id="KW-0347">Helicase</keyword>
<proteinExistence type="inferred from homology"/>
<dbReference type="RefSeq" id="WP_371392317.1">
    <property type="nucleotide sequence ID" value="NZ_CP163421.1"/>
</dbReference>
<dbReference type="InterPro" id="IPR045628">
    <property type="entry name" value="Lhr_WH_dom"/>
</dbReference>
<keyword evidence="5" id="KW-0067">ATP-binding</keyword>
<dbReference type="Gene3D" id="3.40.50.300">
    <property type="entry name" value="P-loop containing nucleotide triphosphate hydrolases"/>
    <property type="match status" value="2"/>
</dbReference>
<evidence type="ECO:0000256" key="9">
    <source>
        <dbReference type="ARBA" id="ARBA00093467"/>
    </source>
</evidence>
<dbReference type="Pfam" id="PF00271">
    <property type="entry name" value="Helicase_C"/>
    <property type="match status" value="1"/>
</dbReference>
<evidence type="ECO:0000256" key="2">
    <source>
        <dbReference type="ARBA" id="ARBA00022763"/>
    </source>
</evidence>
<comment type="similarity">
    <text evidence="9">Belongs to the Lhr helicase family. Lhr-Core subfamily.</text>
</comment>
<evidence type="ECO:0000256" key="1">
    <source>
        <dbReference type="ARBA" id="ARBA00022741"/>
    </source>
</evidence>
<dbReference type="NCBIfam" id="TIGR04121">
    <property type="entry name" value="DEXH_lig_assoc"/>
    <property type="match status" value="1"/>
</dbReference>
<dbReference type="InterPro" id="IPR001650">
    <property type="entry name" value="Helicase_C-like"/>
</dbReference>
<dbReference type="PANTHER" id="PTHR47962">
    <property type="entry name" value="ATP-DEPENDENT HELICASE LHR-RELATED-RELATED"/>
    <property type="match status" value="1"/>
</dbReference>
<evidence type="ECO:0000256" key="8">
    <source>
        <dbReference type="ARBA" id="ARBA00023235"/>
    </source>
</evidence>
<accession>A0ABV9NDE5</accession>
<name>A0ABV9NDE5_9PROT</name>
<dbReference type="PANTHER" id="PTHR47962:SF3">
    <property type="entry name" value="LARGE ATP-DEPENDENT HELICASE-RELATED PROTEIN"/>
    <property type="match status" value="1"/>
</dbReference>
<keyword evidence="3" id="KW-0378">Hydrolase</keyword>